<reference evidence="3 4" key="1">
    <citation type="submission" date="2014-09" db="EMBL/GenBank/DDBJ databases">
        <title>Vibrio maritimus JCM 19235. (C45) whole genome shotgun sequence.</title>
        <authorList>
            <person name="Sawabe T."/>
            <person name="Meirelles P."/>
            <person name="Nakanishi M."/>
            <person name="Sayaka M."/>
            <person name="Hattori M."/>
            <person name="Ohkuma M."/>
        </authorList>
    </citation>
    <scope>NUCLEOTIDE SEQUENCE [LARGE SCALE GENOMIC DNA]</scope>
    <source>
        <strain evidence="4">JCM19235</strain>
    </source>
</reference>
<evidence type="ECO:0000313" key="4">
    <source>
        <dbReference type="Proteomes" id="UP000029228"/>
    </source>
</evidence>
<dbReference type="PANTHER" id="PTHR43709">
    <property type="entry name" value="ACONITATE ISOMERASE-RELATED"/>
    <property type="match status" value="1"/>
</dbReference>
<gene>
    <name evidence="3" type="ORF">JCM19235_5809</name>
</gene>
<dbReference type="Pfam" id="PF04303">
    <property type="entry name" value="PrpF"/>
    <property type="match status" value="1"/>
</dbReference>
<evidence type="ECO:0000256" key="2">
    <source>
        <dbReference type="ARBA" id="ARBA00023235"/>
    </source>
</evidence>
<dbReference type="NCBIfam" id="NF033377">
    <property type="entry name" value="OMA_tautomer"/>
    <property type="match status" value="1"/>
</dbReference>
<dbReference type="OrthoDB" id="9779763at2"/>
<accession>A0A090RPB2</accession>
<dbReference type="InterPro" id="IPR007400">
    <property type="entry name" value="PrpF-like"/>
</dbReference>
<evidence type="ECO:0000256" key="1">
    <source>
        <dbReference type="ARBA" id="ARBA00007673"/>
    </source>
</evidence>
<comment type="caution">
    <text evidence="3">The sequence shown here is derived from an EMBL/GenBank/DDBJ whole genome shotgun (WGS) entry which is preliminary data.</text>
</comment>
<evidence type="ECO:0000313" key="3">
    <source>
        <dbReference type="EMBL" id="GAL17260.1"/>
    </source>
</evidence>
<dbReference type="STRING" id="990268.JCM19235_5809"/>
<dbReference type="Proteomes" id="UP000029228">
    <property type="component" value="Unassembled WGS sequence"/>
</dbReference>
<name>A0A090RPB2_9VIBR</name>
<reference evidence="3 4" key="2">
    <citation type="submission" date="2014-09" db="EMBL/GenBank/DDBJ databases">
        <authorList>
            <consortium name="NBRP consortium"/>
            <person name="Sawabe T."/>
            <person name="Meirelles P."/>
            <person name="Nakanishi M."/>
            <person name="Sayaka M."/>
            <person name="Hattori M."/>
            <person name="Ohkuma M."/>
        </authorList>
    </citation>
    <scope>NUCLEOTIDE SEQUENCE [LARGE SCALE GENOMIC DNA]</scope>
    <source>
        <strain evidence="4">JCM19235</strain>
    </source>
</reference>
<dbReference type="AlphaFoldDB" id="A0A090RPB2"/>
<dbReference type="GO" id="GO:0016853">
    <property type="term" value="F:isomerase activity"/>
    <property type="evidence" value="ECO:0007669"/>
    <property type="project" value="UniProtKB-KW"/>
</dbReference>
<comment type="similarity">
    <text evidence="1">Belongs to the PrpF family.</text>
</comment>
<dbReference type="Gene3D" id="3.10.310.10">
    <property type="entry name" value="Diaminopimelate Epimerase, Chain A, domain 1"/>
    <property type="match status" value="2"/>
</dbReference>
<dbReference type="SUPFAM" id="SSF54506">
    <property type="entry name" value="Diaminopimelate epimerase-like"/>
    <property type="match status" value="2"/>
</dbReference>
<dbReference type="InterPro" id="IPR047687">
    <property type="entry name" value="OMA_tautomer-like"/>
</dbReference>
<organism evidence="3 4">
    <name type="scientific">Vibrio maritimus</name>
    <dbReference type="NCBI Taxonomy" id="990268"/>
    <lineage>
        <taxon>Bacteria</taxon>
        <taxon>Pseudomonadati</taxon>
        <taxon>Pseudomonadota</taxon>
        <taxon>Gammaproteobacteria</taxon>
        <taxon>Vibrionales</taxon>
        <taxon>Vibrionaceae</taxon>
        <taxon>Vibrio</taxon>
    </lineage>
</organism>
<dbReference type="EMBL" id="BBMR01000001">
    <property type="protein sequence ID" value="GAL17260.1"/>
    <property type="molecule type" value="Genomic_DNA"/>
</dbReference>
<keyword evidence="4" id="KW-1185">Reference proteome</keyword>
<sequence length="356" mass="37594">MSSQSQISCMLIRGGTSKGAYFRGEDLPNDIHERDEVLLRVMGSGDISQINGIGGGTTLTSKVAIVSKSTEPDIDLEYLFAQVGVEERVVDTKPSCGNILSGILAFAGENNLVSLESPTTTLRVKNTNTNTIIEVSGETPEGKLQYEGDMSIDGVPGTGSPIMLNFLDVGGSKTGKLFPTGKKSDIIDGMEVTCIDAAVPMLHIAAESVGVTGYETKQELDSNQAMLERVEHVRRIAGELMGLGDVSNSVVPKVSLLTSPKAGGNISSRYFVPHNCHASHAVTGAIAVAAACSIPGTVASRLASSLTDDTITIEHPSGRIDVKLQVEEGELEPNLKQAALVRTARPLFKGQVYPAR</sequence>
<protein>
    <submittedName>
        <fullName evidence="3">2-methylaconitate cis-trans isomerase</fullName>
    </submittedName>
</protein>
<proteinExistence type="inferred from homology"/>
<keyword evidence="2 3" id="KW-0413">Isomerase</keyword>
<dbReference type="PANTHER" id="PTHR43709:SF3">
    <property type="entry name" value="ISOMERASE YBHH-RELATED"/>
    <property type="match status" value="1"/>
</dbReference>